<evidence type="ECO:0000313" key="3">
    <source>
        <dbReference type="EMBL" id="ELQ39355.1"/>
    </source>
</evidence>
<protein>
    <recommendedName>
        <fullName evidence="2">Stress-response A/B barrel domain-containing protein</fullName>
    </recommendedName>
</protein>
<proteinExistence type="predicted"/>
<feature type="domain" description="Stress-response A/B barrel" evidence="2">
    <location>
        <begin position="3"/>
        <end position="129"/>
    </location>
</feature>
<sequence length="398" mass="43360">MTIKHIVLFQFKADASPEAIQEVCSSMVALKDKCLHPESQAPYIKSMSGGKDNSPENLQCNKVRLRAVYVFHPRGKGIDKGRPEKVGGNTRVARSRTSTTTSAIANTSSGPSRNVCFKPTTQTKIVFNINNLVSDSNSTAQAHMVTITIYIAQFATLNCRVFREYSNLRLGPATRISQQQTGQDPADQRLLARVVSPNPNPNGSRDTQVPVLLSLGWPGESGLDPWIGGLLDFVDQRAGKPSFGPFFLQVPVREDNSTGEVHYSFVGGLMQLLEDGHIARLGWELWITSFKSSSDNLTVIVSRSAGPCLRGPGRLRLHMARAPICPAQPSFVPAEMGTDRNLNPLSQQALCGANPKTTDTRPRATALAVYSPPRLVLGRTEKGLTRVARAQRSWTGNG</sequence>
<accession>A0AA97P002</accession>
<dbReference type="Gene3D" id="3.30.70.100">
    <property type="match status" value="1"/>
</dbReference>
<evidence type="ECO:0000256" key="1">
    <source>
        <dbReference type="SAM" id="MobiDB-lite"/>
    </source>
</evidence>
<feature type="region of interest" description="Disordered" evidence="1">
    <location>
        <begin position="79"/>
        <end position="111"/>
    </location>
</feature>
<reference evidence="3" key="1">
    <citation type="journal article" date="2012" name="PLoS Genet.">
        <title>Comparative analysis of the genomes of two field isolates of the rice blast fungus Magnaporthe oryzae.</title>
        <authorList>
            <person name="Xue M."/>
            <person name="Yang J."/>
            <person name="Li Z."/>
            <person name="Hu S."/>
            <person name="Yao N."/>
            <person name="Dean R.A."/>
            <person name="Zhao W."/>
            <person name="Shen M."/>
            <person name="Zhang H."/>
            <person name="Li C."/>
            <person name="Liu L."/>
            <person name="Cao L."/>
            <person name="Xu X."/>
            <person name="Xing Y."/>
            <person name="Hsiang T."/>
            <person name="Zhang Z."/>
            <person name="Xu J.R."/>
            <person name="Peng Y.L."/>
        </authorList>
    </citation>
    <scope>NUCLEOTIDE SEQUENCE</scope>
    <source>
        <strain evidence="3">Y34</strain>
    </source>
</reference>
<evidence type="ECO:0000259" key="2">
    <source>
        <dbReference type="PROSITE" id="PS51502"/>
    </source>
</evidence>
<dbReference type="Pfam" id="PF07876">
    <property type="entry name" value="Dabb"/>
    <property type="match status" value="1"/>
</dbReference>
<feature type="compositionally biased region" description="Low complexity" evidence="1">
    <location>
        <begin position="90"/>
        <end position="109"/>
    </location>
</feature>
<name>A0AA97P002_PYRO3</name>
<dbReference type="InterPro" id="IPR011008">
    <property type="entry name" value="Dimeric_a/b-barrel"/>
</dbReference>
<dbReference type="SUPFAM" id="SSF54909">
    <property type="entry name" value="Dimeric alpha+beta barrel"/>
    <property type="match status" value="1"/>
</dbReference>
<gene>
    <name evidence="3" type="ORF">OOU_Y34scaffold00500g2</name>
</gene>
<organism evidence="3">
    <name type="scientific">Pyricularia oryzae (strain Y34)</name>
    <name type="common">Rice blast fungus</name>
    <name type="synonym">Magnaporthe oryzae</name>
    <dbReference type="NCBI Taxonomy" id="1143189"/>
    <lineage>
        <taxon>Eukaryota</taxon>
        <taxon>Fungi</taxon>
        <taxon>Dikarya</taxon>
        <taxon>Ascomycota</taxon>
        <taxon>Pezizomycotina</taxon>
        <taxon>Sordariomycetes</taxon>
        <taxon>Sordariomycetidae</taxon>
        <taxon>Magnaporthales</taxon>
        <taxon>Pyriculariaceae</taxon>
        <taxon>Pyricularia</taxon>
    </lineage>
</organism>
<dbReference type="InterPro" id="IPR013097">
    <property type="entry name" value="Dabb"/>
</dbReference>
<dbReference type="PROSITE" id="PS51502">
    <property type="entry name" value="S_R_A_B_BARREL"/>
    <property type="match status" value="1"/>
</dbReference>
<dbReference type="EMBL" id="JH793830">
    <property type="protein sequence ID" value="ELQ39355.1"/>
    <property type="molecule type" value="Genomic_DNA"/>
</dbReference>
<dbReference type="SMART" id="SM00886">
    <property type="entry name" value="Dabb"/>
    <property type="match status" value="1"/>
</dbReference>
<dbReference type="Proteomes" id="UP000011086">
    <property type="component" value="Unassembled WGS sequence"/>
</dbReference>
<dbReference type="AlphaFoldDB" id="A0AA97P002"/>